<proteinExistence type="predicted"/>
<comment type="caution">
    <text evidence="1">The sequence shown here is derived from an EMBL/GenBank/DDBJ whole genome shotgun (WGS) entry which is preliminary data.</text>
</comment>
<keyword evidence="2" id="KW-1185">Reference proteome</keyword>
<evidence type="ECO:0000313" key="2">
    <source>
        <dbReference type="Proteomes" id="UP001345963"/>
    </source>
</evidence>
<name>A0ABU7CB99_9TELE</name>
<dbReference type="EMBL" id="JAHUTI010088542">
    <property type="protein sequence ID" value="MED6259912.1"/>
    <property type="molecule type" value="Genomic_DNA"/>
</dbReference>
<organism evidence="1 2">
    <name type="scientific">Ataeniobius toweri</name>
    <dbReference type="NCBI Taxonomy" id="208326"/>
    <lineage>
        <taxon>Eukaryota</taxon>
        <taxon>Metazoa</taxon>
        <taxon>Chordata</taxon>
        <taxon>Craniata</taxon>
        <taxon>Vertebrata</taxon>
        <taxon>Euteleostomi</taxon>
        <taxon>Actinopterygii</taxon>
        <taxon>Neopterygii</taxon>
        <taxon>Teleostei</taxon>
        <taxon>Neoteleostei</taxon>
        <taxon>Acanthomorphata</taxon>
        <taxon>Ovalentaria</taxon>
        <taxon>Atherinomorphae</taxon>
        <taxon>Cyprinodontiformes</taxon>
        <taxon>Goodeidae</taxon>
        <taxon>Ataeniobius</taxon>
    </lineage>
</organism>
<reference evidence="1 2" key="1">
    <citation type="submission" date="2021-07" db="EMBL/GenBank/DDBJ databases">
        <authorList>
            <person name="Palmer J.M."/>
        </authorList>
    </citation>
    <scope>NUCLEOTIDE SEQUENCE [LARGE SCALE GENOMIC DNA]</scope>
    <source>
        <strain evidence="1 2">AT_MEX2019</strain>
        <tissue evidence="1">Muscle</tissue>
    </source>
</reference>
<protein>
    <submittedName>
        <fullName evidence="1">Uncharacterized protein</fullName>
    </submittedName>
</protein>
<evidence type="ECO:0000313" key="1">
    <source>
        <dbReference type="EMBL" id="MED6259912.1"/>
    </source>
</evidence>
<sequence length="103" mass="12057">MRLVVIFRLKVRDENKLFFRQLYTQTLDHKETPPPSSQEQKNPSLLHLFGVLLGVDTSLSTPTHCVKGYRQRPKNKSVLLVHSEQCYRKNYSKKNHVLISTIH</sequence>
<accession>A0ABU7CB99</accession>
<dbReference type="Proteomes" id="UP001345963">
    <property type="component" value="Unassembled WGS sequence"/>
</dbReference>
<gene>
    <name evidence="1" type="ORF">ATANTOWER_014395</name>
</gene>